<feature type="transmembrane region" description="Helical" evidence="6">
    <location>
        <begin position="515"/>
        <end position="534"/>
    </location>
</feature>
<feature type="region of interest" description="Disordered" evidence="5">
    <location>
        <begin position="1"/>
        <end position="91"/>
    </location>
</feature>
<evidence type="ECO:0000313" key="9">
    <source>
        <dbReference type="Proteomes" id="UP000660262"/>
    </source>
</evidence>
<dbReference type="AlphaFoldDB" id="A0A830I3Z5"/>
<dbReference type="EMBL" id="BNJQ01000042">
    <property type="protein sequence ID" value="GHP12431.1"/>
    <property type="molecule type" value="Genomic_DNA"/>
</dbReference>
<comment type="subcellular location">
    <subcellularLocation>
        <location evidence="1">Membrane</location>
        <topology evidence="1">Multi-pass membrane protein</topology>
    </subcellularLocation>
</comment>
<feature type="domain" description="Amino acid permease/ SLC12A" evidence="7">
    <location>
        <begin position="488"/>
        <end position="628"/>
    </location>
</feature>
<evidence type="ECO:0000313" key="8">
    <source>
        <dbReference type="EMBL" id="GHP12431.1"/>
    </source>
</evidence>
<dbReference type="GO" id="GO:0016020">
    <property type="term" value="C:membrane"/>
    <property type="evidence" value="ECO:0007669"/>
    <property type="project" value="UniProtKB-SubCell"/>
</dbReference>
<feature type="transmembrane region" description="Helical" evidence="6">
    <location>
        <begin position="370"/>
        <end position="393"/>
    </location>
</feature>
<evidence type="ECO:0000256" key="1">
    <source>
        <dbReference type="ARBA" id="ARBA00004141"/>
    </source>
</evidence>
<dbReference type="GO" id="GO:0015379">
    <property type="term" value="F:potassium:chloride symporter activity"/>
    <property type="evidence" value="ECO:0007669"/>
    <property type="project" value="TreeGrafter"/>
</dbReference>
<dbReference type="InterPro" id="IPR004841">
    <property type="entry name" value="AA-permease/SLC12A_dom"/>
</dbReference>
<feature type="transmembrane region" description="Helical" evidence="6">
    <location>
        <begin position="95"/>
        <end position="116"/>
    </location>
</feature>
<keyword evidence="4 6" id="KW-0472">Membrane</keyword>
<evidence type="ECO:0000256" key="5">
    <source>
        <dbReference type="SAM" id="MobiDB-lite"/>
    </source>
</evidence>
<reference evidence="8" key="1">
    <citation type="submission" date="2020-10" db="EMBL/GenBank/DDBJ databases">
        <title>Unveiling of a novel bifunctional photoreceptor, Dualchrome1, isolated from a cosmopolitan green alga.</title>
        <authorList>
            <person name="Suzuki S."/>
            <person name="Kawachi M."/>
        </authorList>
    </citation>
    <scope>NUCLEOTIDE SEQUENCE</scope>
    <source>
        <strain evidence="8">NIES 2893</strain>
    </source>
</reference>
<protein>
    <recommendedName>
        <fullName evidence="7">Amino acid permease/ SLC12A domain-containing protein</fullName>
    </recommendedName>
</protein>
<comment type="caution">
    <text evidence="8">The sequence shown here is derived from an EMBL/GenBank/DDBJ whole genome shotgun (WGS) entry which is preliminary data.</text>
</comment>
<feature type="transmembrane region" description="Helical" evidence="6">
    <location>
        <begin position="174"/>
        <end position="194"/>
    </location>
</feature>
<evidence type="ECO:0000256" key="6">
    <source>
        <dbReference type="SAM" id="Phobius"/>
    </source>
</evidence>
<dbReference type="Pfam" id="PF00324">
    <property type="entry name" value="AA_permease"/>
    <property type="match status" value="2"/>
</dbReference>
<organism evidence="8 9">
    <name type="scientific">Pycnococcus provasolii</name>
    <dbReference type="NCBI Taxonomy" id="41880"/>
    <lineage>
        <taxon>Eukaryota</taxon>
        <taxon>Viridiplantae</taxon>
        <taxon>Chlorophyta</taxon>
        <taxon>Pseudoscourfieldiophyceae</taxon>
        <taxon>Pseudoscourfieldiales</taxon>
        <taxon>Pycnococcaceae</taxon>
        <taxon>Pycnococcus</taxon>
    </lineage>
</organism>
<evidence type="ECO:0000256" key="4">
    <source>
        <dbReference type="ARBA" id="ARBA00023136"/>
    </source>
</evidence>
<dbReference type="PANTHER" id="PTHR11827:SF72">
    <property type="entry name" value="GH08340P"/>
    <property type="match status" value="1"/>
</dbReference>
<keyword evidence="3 6" id="KW-1133">Transmembrane helix</keyword>
<dbReference type="OrthoDB" id="2020542at2759"/>
<gene>
    <name evidence="8" type="ORF">PPROV_001115900</name>
</gene>
<feature type="transmembrane region" description="Helical" evidence="6">
    <location>
        <begin position="128"/>
        <end position="153"/>
    </location>
</feature>
<dbReference type="PANTHER" id="PTHR11827">
    <property type="entry name" value="SOLUTE CARRIER FAMILY 12, CATION COTRANSPORTERS"/>
    <property type="match status" value="1"/>
</dbReference>
<feature type="transmembrane region" description="Helical" evidence="6">
    <location>
        <begin position="247"/>
        <end position="269"/>
    </location>
</feature>
<keyword evidence="2 6" id="KW-0812">Transmembrane</keyword>
<evidence type="ECO:0000256" key="3">
    <source>
        <dbReference type="ARBA" id="ARBA00022989"/>
    </source>
</evidence>
<proteinExistence type="predicted"/>
<name>A0A830I3Z5_9CHLO</name>
<dbReference type="GO" id="GO:0055064">
    <property type="term" value="P:chloride ion homeostasis"/>
    <property type="evidence" value="ECO:0007669"/>
    <property type="project" value="TreeGrafter"/>
</dbReference>
<sequence>MSARSSLRMSGVSGGSGVGPRGVGVGDSPRDLSALSPLLPPPPHSSSSLFSSALGGGSSSSYGSGSISPPPDDGRPQGASSSSSSSSSLKPRGSLNTFVGVFAPNVVSMFGVILYLRVGWTVGQVGFIGAVLLTFLITFMVALTAMSLSVIATNGRVSGGGVYFLTSRTLGPEFGGAIGFIFFAASVVSSALSLKGFAEQFVRTFDTLVSPTWPAYWTEFVVATAALYVAVLLNVVDVKYLGRLNIVTFAFMMGTVVLCSACLLLSGVFGGDPSEGGGVDIGGRGFRWHIMAQNLEKYGGLLPFWDPKYTHLRPHPTCSPRAEVISETGGGAVPSIWQVFAVFFNGFSGFTSGANMSGDLRDPSKSIPKGTIASLAFVVVVYIFLMFLLNGVYTRAFLVCNTLSMLDAIPSDAAVKMVNTAILLASLFGANNTLAGASRVWSALMADDVLGLRANSSNGGSSSNGSGINNSNGGGDGSATGKKYGLAHPHFSLALCTICTQASLFVGNLDALAPISSLCFLLAYAILNLACFTLRITSSPNFRPAFRHFSWQTSIAGVIMCIAAMCAIDVLLSLIVLLAMFTIFYLLALRSPPKKWGSIHQALIFQQVRKYLLKLESPTETHVKFWRPGVLLLSNGLLDGAGGHLTPATGSSSAALEVLPPSPTYDSRYLHQAEAGMNDQMLTNGVAASAIKLADELKKGGMYCIGHVADSLANATSELRHLNRVVQRLRVKAFPQTTIATGDHAQLTGAINIVLGARLGHLRPHTLMCRYAPSERMPSADYAQLAADALRLGMHFQLIQGIEHLLAPDGKESTTPRLDVYHERATVLTGDEHASMVPELSASFSLALVNAYVLTRSARWRHARVRVVLLVADTGDADDVESAVAHRVFCARTLLRELRIDAEVVARVVPPGSNEPFPRHCDVQRWSQGASLAFVPVTSSVLNDSSWIARLDNTDATTPTFPIMYSIGSHVVMTTEL</sequence>
<evidence type="ECO:0000256" key="2">
    <source>
        <dbReference type="ARBA" id="ARBA00022692"/>
    </source>
</evidence>
<feature type="compositionally biased region" description="Low complexity" evidence="5">
    <location>
        <begin position="1"/>
        <end position="11"/>
    </location>
</feature>
<feature type="transmembrane region" description="Helical" evidence="6">
    <location>
        <begin position="555"/>
        <end position="588"/>
    </location>
</feature>
<dbReference type="GO" id="GO:0055075">
    <property type="term" value="P:potassium ion homeostasis"/>
    <property type="evidence" value="ECO:0007669"/>
    <property type="project" value="TreeGrafter"/>
</dbReference>
<dbReference type="GO" id="GO:1990573">
    <property type="term" value="P:potassium ion import across plasma membrane"/>
    <property type="evidence" value="ECO:0007669"/>
    <property type="project" value="TreeGrafter"/>
</dbReference>
<feature type="compositionally biased region" description="Gly residues" evidence="5">
    <location>
        <begin position="12"/>
        <end position="25"/>
    </location>
</feature>
<keyword evidence="9" id="KW-1185">Reference proteome</keyword>
<accession>A0A830I3Z5</accession>
<feature type="compositionally biased region" description="Low complexity" evidence="5">
    <location>
        <begin position="45"/>
        <end position="67"/>
    </location>
</feature>
<feature type="transmembrane region" description="Helical" evidence="6">
    <location>
        <begin position="214"/>
        <end position="235"/>
    </location>
</feature>
<dbReference type="GO" id="GO:0006884">
    <property type="term" value="P:cell volume homeostasis"/>
    <property type="evidence" value="ECO:0007669"/>
    <property type="project" value="TreeGrafter"/>
</dbReference>
<feature type="transmembrane region" description="Helical" evidence="6">
    <location>
        <begin position="413"/>
        <end position="435"/>
    </location>
</feature>
<dbReference type="Proteomes" id="UP000660262">
    <property type="component" value="Unassembled WGS sequence"/>
</dbReference>
<evidence type="ECO:0000259" key="7">
    <source>
        <dbReference type="Pfam" id="PF00324"/>
    </source>
</evidence>
<dbReference type="InterPro" id="IPR004842">
    <property type="entry name" value="SLC12A_fam"/>
</dbReference>
<dbReference type="Gene3D" id="1.20.1740.10">
    <property type="entry name" value="Amino acid/polyamine transporter I"/>
    <property type="match status" value="1"/>
</dbReference>
<feature type="domain" description="Amino acid permease/ SLC12A" evidence="7">
    <location>
        <begin position="105"/>
        <end position="451"/>
    </location>
</feature>